<dbReference type="Proteomes" id="UP000602076">
    <property type="component" value="Unassembled WGS sequence"/>
</dbReference>
<name>A0A927CVA5_9BACI</name>
<dbReference type="Pfam" id="PF12675">
    <property type="entry name" value="DUF3795"/>
    <property type="match status" value="1"/>
</dbReference>
<dbReference type="RefSeq" id="WP_190997996.1">
    <property type="nucleotide sequence ID" value="NZ_JACXSI010000018.1"/>
</dbReference>
<protein>
    <submittedName>
        <fullName evidence="1">DUF3795 domain-containing protein</fullName>
    </submittedName>
</protein>
<gene>
    <name evidence="1" type="ORF">IEO70_08745</name>
</gene>
<proteinExistence type="predicted"/>
<keyword evidence="2" id="KW-1185">Reference proteome</keyword>
<evidence type="ECO:0000313" key="1">
    <source>
        <dbReference type="EMBL" id="MBD3108453.1"/>
    </source>
</evidence>
<dbReference type="EMBL" id="JACXSI010000018">
    <property type="protein sequence ID" value="MBD3108453.1"/>
    <property type="molecule type" value="Genomic_DNA"/>
</dbReference>
<accession>A0A927CVA5</accession>
<dbReference type="AlphaFoldDB" id="A0A927CVA5"/>
<dbReference type="InterPro" id="IPR024227">
    <property type="entry name" value="DUF3795"/>
</dbReference>
<sequence>MSISICDVDCDKCELKYTCSGCAATNGRPFNGDCVIALCCHSKGRDYCSECSDMPCKLKEKLITELNQLGIEDMEEVTSLNALKGSYINLEYTLSSGQVVKFLDDNKIYLGNQMCKIGSRRCYGIAADEKNLMVCEYGEGGCNAEVVVFKRWNNNGFYF</sequence>
<organism evidence="1 2">
    <name type="scientific">Peribacillus faecalis</name>
    <dbReference type="NCBI Taxonomy" id="2772559"/>
    <lineage>
        <taxon>Bacteria</taxon>
        <taxon>Bacillati</taxon>
        <taxon>Bacillota</taxon>
        <taxon>Bacilli</taxon>
        <taxon>Bacillales</taxon>
        <taxon>Bacillaceae</taxon>
        <taxon>Peribacillus</taxon>
    </lineage>
</organism>
<comment type="caution">
    <text evidence="1">The sequence shown here is derived from an EMBL/GenBank/DDBJ whole genome shotgun (WGS) entry which is preliminary data.</text>
</comment>
<reference evidence="1" key="1">
    <citation type="submission" date="2020-09" db="EMBL/GenBank/DDBJ databases">
        <title>Bacillus faecalis sp. nov., a moderately halophilic bacterium isolated from cow faeces.</title>
        <authorList>
            <person name="Jiang L."/>
            <person name="Lee J."/>
        </authorList>
    </citation>
    <scope>NUCLEOTIDE SEQUENCE</scope>
    <source>
        <strain evidence="1">AGMB 02131</strain>
    </source>
</reference>
<evidence type="ECO:0000313" key="2">
    <source>
        <dbReference type="Proteomes" id="UP000602076"/>
    </source>
</evidence>